<dbReference type="GO" id="GO:0003677">
    <property type="term" value="F:DNA binding"/>
    <property type="evidence" value="ECO:0007669"/>
    <property type="project" value="UniProtKB-UniRule"/>
</dbReference>
<dbReference type="GeneID" id="25033533"/>
<dbReference type="InterPro" id="IPR001650">
    <property type="entry name" value="Helicase_C-like"/>
</dbReference>
<dbReference type="EC" id="3.6.4.-" evidence="15"/>
<evidence type="ECO:0000259" key="18">
    <source>
        <dbReference type="PROSITE" id="PS51194"/>
    </source>
</evidence>
<dbReference type="Gene3D" id="3.40.50.10810">
    <property type="entry name" value="Tandem AAA-ATPase domain"/>
    <property type="match status" value="1"/>
</dbReference>
<dbReference type="InterPro" id="IPR050520">
    <property type="entry name" value="INO80/SWR1_helicase"/>
</dbReference>
<dbReference type="GO" id="GO:0006281">
    <property type="term" value="P:DNA repair"/>
    <property type="evidence" value="ECO:0007669"/>
    <property type="project" value="UniProtKB-UniRule"/>
</dbReference>
<feature type="compositionally biased region" description="Basic and acidic residues" evidence="16">
    <location>
        <begin position="460"/>
        <end position="472"/>
    </location>
</feature>
<dbReference type="PROSITE" id="PS51194">
    <property type="entry name" value="HELICASE_CTER"/>
    <property type="match status" value="1"/>
</dbReference>
<feature type="region of interest" description="Disordered" evidence="16">
    <location>
        <begin position="772"/>
        <end position="792"/>
    </location>
</feature>
<dbReference type="CDD" id="cd18793">
    <property type="entry name" value="SF2_C_SNF"/>
    <property type="match status" value="1"/>
</dbReference>
<dbReference type="PANTHER" id="PTHR45685:SF2">
    <property type="entry name" value="CHROMATIN-REMODELING ATPASE INO80"/>
    <property type="match status" value="1"/>
</dbReference>
<dbReference type="Pfam" id="PF00271">
    <property type="entry name" value="Helicase_C"/>
    <property type="match status" value="1"/>
</dbReference>
<dbReference type="PROSITE" id="PS51192">
    <property type="entry name" value="HELICASE_ATP_BIND_1"/>
    <property type="match status" value="1"/>
</dbReference>
<dbReference type="GO" id="GO:0000775">
    <property type="term" value="C:chromosome, centromeric region"/>
    <property type="evidence" value="ECO:0007669"/>
    <property type="project" value="EnsemblFungi"/>
</dbReference>
<evidence type="ECO:0000259" key="19">
    <source>
        <dbReference type="PROSITE" id="PS51413"/>
    </source>
</evidence>
<dbReference type="PROSITE" id="PS51413">
    <property type="entry name" value="DBINO"/>
    <property type="match status" value="1"/>
</dbReference>
<evidence type="ECO:0000256" key="9">
    <source>
        <dbReference type="ARBA" id="ARBA00023125"/>
    </source>
</evidence>
<evidence type="ECO:0000256" key="11">
    <source>
        <dbReference type="ARBA" id="ARBA00023163"/>
    </source>
</evidence>
<dbReference type="HOGENOM" id="CLU_000315_26_2_1"/>
<proteinExistence type="inferred from homology"/>
<evidence type="ECO:0000256" key="15">
    <source>
        <dbReference type="RuleBase" id="RU368001"/>
    </source>
</evidence>
<evidence type="ECO:0000313" key="20">
    <source>
        <dbReference type="EMBL" id="EPX75328.1"/>
    </source>
</evidence>
<accession>S9Q6Q9</accession>
<evidence type="ECO:0000256" key="3">
    <source>
        <dbReference type="ARBA" id="ARBA00019805"/>
    </source>
</evidence>
<evidence type="ECO:0000256" key="10">
    <source>
        <dbReference type="ARBA" id="ARBA00023159"/>
    </source>
</evidence>
<evidence type="ECO:0000256" key="8">
    <source>
        <dbReference type="ARBA" id="ARBA00023015"/>
    </source>
</evidence>
<evidence type="ECO:0000256" key="12">
    <source>
        <dbReference type="ARBA" id="ARBA00023204"/>
    </source>
</evidence>
<dbReference type="GO" id="GO:0032006">
    <property type="term" value="P:regulation of TOR signaling"/>
    <property type="evidence" value="ECO:0007669"/>
    <property type="project" value="EnsemblFungi"/>
</dbReference>
<evidence type="ECO:0000313" key="21">
    <source>
        <dbReference type="Proteomes" id="UP000016088"/>
    </source>
</evidence>
<sequence>MDPSREMFNGAPRESMEGGNTPEMMGEAEFTSNAHGLPYGGVEPKGKSWQVQNLLWQQPGGEYPGKSPRMDYVASDYGSNAGSVSPSNVGAGPANQRSFDSHVAHHHPPIQLSDYARESSSESPYYRHPPGVSGIGEMEGLAGQGSGPQANIFDSSSHSNLVLLPNYIHSNPSNPMDTPPISKDLYNIPSHSSHAASSAHGSPGISDFPGSHPHEFGMRANSSDLFEEPTHPASIHPSISISTLLTRGEGYDPATGHNVLPEQISPAMAPPLDISSLPHTMLRGVSPSQKQSPVPQTSHHQTRRRLHAANNPPPANPAAPVLSPEAPSIDSDEVLSEDEDEQQTMAMRFHYLQHLRNRRDDAVHSEKKRLLDIRSSLHNRFIWRYEAHYNKLHALEYSQNHDWAVHQAIREEVAALEAAKVRAEEEQKRRERLELERLEKKRQEDNERERQLLETTEQSDPPKEDMDTHGDNMNESDEIPISESRPEAPPPAEPKPKSRSEARAEARARIKAKARAKVENADSASQEDVAKKEAEVDQAPKPSTAEDGESSPETPLTKASKAKKAKAAKTVGDTAKPSNEQKSTPKKNAKKRPQRSGPAGEEDSAASKDTAEQTEKANTAEGTADGKAAAATPSKKKKTVESIQLQIIKDIARKEVPKVYKMIQQNHYNRSTNARKTSQLASREARRWQFRTIKNNKDMQTKAKRAMRETMVFWKRNEREERDSRKKAERVALDRAKKEEEDRESRRQARKLDFLITQTELYSHFVGKKKVDKENLPSSDAPTASASELNFDSDDEESIHKLAVENAQEAMLRTREHSKQFDVKPISSASSNADMNEGEMNFQNPTLMNAVDVGQPKMLMCKLKEYQLKGLNWLANLYEQGINGILADEMGLGKTVQSISVMAYLAETHNIWGPFLIIAPASTLHNWQQEITRFVPKLKCIPYWGSTKDRKILRKFWCKKNMTYDENSPFHVVVTSYQLVVLDAQYFQTVKWQYMILDEAQAIKSSSSSRWKSLLAFKCRNRLLLTGTPIQNTMQELWALLHFIMPTLFDSHNEFSEWFSKDIESHAQSNTQLNEQQLKRLHMILKPFMLRRVKKNVQSELGEKIEKEVYCDLTQRQKIMYQALRRQISIEELLEKAVLGGDDTVASIMNLVMQFRKVCNHPDLFEREDVRSPLSLATWSRSVYINREGSYLDVPYNTRNFISLEIPRLMYKDGGLLHVPSPASRAGFENKFLKNLMNIWNTEHLHTTSTCSGDDSFSWIRLIDESPSSVNHSARNPLLSLLEEGNTSTVSRRKYQVRQSQVLNDEYYDEHKMLILPDRSTRIQTLGEDASCDSPMYKLTNVVEESDSQLDLVLLDSVLVQKATAPPVEIYCPGSRQFMHDQAMFVRDPMWSHYMYQPLKSEEDRIISDPAITVLPPPRKPLVPTLGVAKGSYSFVRVPSMSRFIADSGKLSKLDKLLADLKANDHRVLIYFQMTKMIDLMEEYLSYRQYKYLRLDGSSKISQRRDMVSEWQTRPELFVFLLSTRAGGLGINLTAADTVIFYDSDWNPSIDSQAMDRAHRIGQQKQVTVYRFITRGTIEERILIRAKEKEEVQKVVISGGETLPNKQMDLKGNSREMVSWLLEE</sequence>
<name>S9Q6Q9_SCHOY</name>
<dbReference type="PANTHER" id="PTHR45685">
    <property type="entry name" value="HELICASE SRCAP-RELATED"/>
    <property type="match status" value="1"/>
</dbReference>
<gene>
    <name evidence="20" type="ORF">SOCG_04571</name>
</gene>
<dbReference type="RefSeq" id="XP_013017771.1">
    <property type="nucleotide sequence ID" value="XM_013162317.1"/>
</dbReference>
<dbReference type="GO" id="GO:0005524">
    <property type="term" value="F:ATP binding"/>
    <property type="evidence" value="ECO:0007669"/>
    <property type="project" value="UniProtKB-UniRule"/>
</dbReference>
<keyword evidence="7 15" id="KW-0067">ATP-binding</keyword>
<feature type="region of interest" description="Disordered" evidence="16">
    <location>
        <begin position="115"/>
        <end position="154"/>
    </location>
</feature>
<dbReference type="GO" id="GO:0004386">
    <property type="term" value="F:helicase activity"/>
    <property type="evidence" value="ECO:0007669"/>
    <property type="project" value="UniProtKB-KW"/>
</dbReference>
<dbReference type="VEuPathDB" id="FungiDB:SOCG_04571"/>
<dbReference type="InterPro" id="IPR014001">
    <property type="entry name" value="Helicase_ATP-bd"/>
</dbReference>
<dbReference type="GO" id="GO:0031509">
    <property type="term" value="P:subtelomeric heterochromatin formation"/>
    <property type="evidence" value="ECO:0007669"/>
    <property type="project" value="EnsemblFungi"/>
</dbReference>
<dbReference type="CDD" id="cd18002">
    <property type="entry name" value="DEXQc_INO80"/>
    <property type="match status" value="1"/>
</dbReference>
<comment type="similarity">
    <text evidence="2 15">Belongs to the SNF2/RAD54 helicase family.</text>
</comment>
<dbReference type="GO" id="GO:0045944">
    <property type="term" value="P:positive regulation of transcription by RNA polymerase II"/>
    <property type="evidence" value="ECO:0007669"/>
    <property type="project" value="EnsemblFungi"/>
</dbReference>
<feature type="compositionally biased region" description="Basic and acidic residues" evidence="16">
    <location>
        <begin position="494"/>
        <end position="508"/>
    </location>
</feature>
<dbReference type="GO" id="GO:0000722">
    <property type="term" value="P:telomere maintenance via recombination"/>
    <property type="evidence" value="ECO:0007669"/>
    <property type="project" value="EnsemblFungi"/>
</dbReference>
<evidence type="ECO:0000259" key="17">
    <source>
        <dbReference type="PROSITE" id="PS51192"/>
    </source>
</evidence>
<feature type="compositionally biased region" description="Basic and acidic residues" evidence="16">
    <location>
        <begin position="605"/>
        <end position="615"/>
    </location>
</feature>
<dbReference type="InterPro" id="IPR000330">
    <property type="entry name" value="SNF2_N"/>
</dbReference>
<dbReference type="GO" id="GO:0034080">
    <property type="term" value="P:CENP-A containing chromatin assembly"/>
    <property type="evidence" value="ECO:0007669"/>
    <property type="project" value="EnsemblFungi"/>
</dbReference>
<dbReference type="GO" id="GO:0006366">
    <property type="term" value="P:transcription by RNA polymerase II"/>
    <property type="evidence" value="ECO:0007669"/>
    <property type="project" value="EnsemblFungi"/>
</dbReference>
<feature type="domain" description="DBINO" evidence="19">
    <location>
        <begin position="647"/>
        <end position="772"/>
    </location>
</feature>
<evidence type="ECO:0000256" key="1">
    <source>
        <dbReference type="ARBA" id="ARBA00004123"/>
    </source>
</evidence>
<feature type="compositionally biased region" description="Low complexity" evidence="16">
    <location>
        <begin position="619"/>
        <end position="633"/>
    </location>
</feature>
<dbReference type="InterPro" id="IPR049730">
    <property type="entry name" value="SNF2/RAD54-like_C"/>
</dbReference>
<evidence type="ECO:0000256" key="5">
    <source>
        <dbReference type="ARBA" id="ARBA00022763"/>
    </source>
</evidence>
<dbReference type="InterPro" id="IPR027417">
    <property type="entry name" value="P-loop_NTPase"/>
</dbReference>
<keyword evidence="6 15" id="KW-0378">Hydrolase</keyword>
<dbReference type="FunFam" id="3.40.50.10810:FF:000022">
    <property type="entry name" value="Blast:Putative DNA helicase Ino80"/>
    <property type="match status" value="1"/>
</dbReference>
<dbReference type="Pfam" id="PF13892">
    <property type="entry name" value="DBINO"/>
    <property type="match status" value="1"/>
</dbReference>
<feature type="region of interest" description="Disordered" evidence="16">
    <location>
        <begin position="282"/>
        <end position="340"/>
    </location>
</feature>
<keyword evidence="13" id="KW-0539">Nucleus</keyword>
<feature type="compositionally biased region" description="Basic residues" evidence="16">
    <location>
        <begin position="584"/>
        <end position="594"/>
    </location>
</feature>
<dbReference type="Pfam" id="PF00176">
    <property type="entry name" value="SNF2-rel_dom"/>
    <property type="match status" value="1"/>
</dbReference>
<dbReference type="GO" id="GO:0000781">
    <property type="term" value="C:chromosome, telomeric region"/>
    <property type="evidence" value="ECO:0007669"/>
    <property type="project" value="GOC"/>
</dbReference>
<feature type="compositionally biased region" description="Low complexity" evidence="16">
    <location>
        <begin position="188"/>
        <end position="206"/>
    </location>
</feature>
<feature type="region of interest" description="Disordered" evidence="16">
    <location>
        <begin position="717"/>
        <end position="748"/>
    </location>
</feature>
<feature type="region of interest" description="Disordered" evidence="16">
    <location>
        <begin position="82"/>
        <end position="101"/>
    </location>
</feature>
<feature type="compositionally biased region" description="Acidic residues" evidence="16">
    <location>
        <begin position="330"/>
        <end position="340"/>
    </location>
</feature>
<comment type="function">
    <text evidence="15">ATPase component of the INO80 complex which remodels chromatin by shifting nucleosomes and is involved in DNA repair.</text>
</comment>
<keyword evidence="5 15" id="KW-0227">DNA damage</keyword>
<comment type="subunit">
    <text evidence="15">Component of the INO80 chromatin-remodeling complex.</text>
</comment>
<dbReference type="GO" id="GO:0140658">
    <property type="term" value="F:ATP-dependent chromatin remodeler activity"/>
    <property type="evidence" value="ECO:0007669"/>
    <property type="project" value="InterPro"/>
</dbReference>
<dbReference type="SMART" id="SM00490">
    <property type="entry name" value="HELICc"/>
    <property type="match status" value="1"/>
</dbReference>
<feature type="compositionally biased region" description="Basic and acidic residues" evidence="16">
    <location>
        <begin position="441"/>
        <end position="452"/>
    </location>
</feature>
<keyword evidence="11" id="KW-0804">Transcription</keyword>
<feature type="compositionally biased region" description="Polar residues" evidence="16">
    <location>
        <begin position="776"/>
        <end position="790"/>
    </location>
</feature>
<organism evidence="20 21">
    <name type="scientific">Schizosaccharomyces octosporus (strain yFS286)</name>
    <name type="common">Fission yeast</name>
    <name type="synonym">Octosporomyces octosporus</name>
    <dbReference type="NCBI Taxonomy" id="483514"/>
    <lineage>
        <taxon>Eukaryota</taxon>
        <taxon>Fungi</taxon>
        <taxon>Dikarya</taxon>
        <taxon>Ascomycota</taxon>
        <taxon>Taphrinomycotina</taxon>
        <taxon>Schizosaccharomycetes</taxon>
        <taxon>Schizosaccharomycetales</taxon>
        <taxon>Schizosaccharomycetaceae</taxon>
        <taxon>Schizosaccharomyces</taxon>
    </lineage>
</organism>
<reference evidence="20 21" key="1">
    <citation type="journal article" date="2011" name="Science">
        <title>Comparative functional genomics of the fission yeasts.</title>
        <authorList>
            <person name="Rhind N."/>
            <person name="Chen Z."/>
            <person name="Yassour M."/>
            <person name="Thompson D.A."/>
            <person name="Haas B.J."/>
            <person name="Habib N."/>
            <person name="Wapinski I."/>
            <person name="Roy S."/>
            <person name="Lin M.F."/>
            <person name="Heiman D.I."/>
            <person name="Young S.K."/>
            <person name="Furuya K."/>
            <person name="Guo Y."/>
            <person name="Pidoux A."/>
            <person name="Chen H.M."/>
            <person name="Robbertse B."/>
            <person name="Goldberg J.M."/>
            <person name="Aoki K."/>
            <person name="Bayne E.H."/>
            <person name="Berlin A.M."/>
            <person name="Desjardins C.A."/>
            <person name="Dobbs E."/>
            <person name="Dukaj L."/>
            <person name="Fan L."/>
            <person name="FitzGerald M.G."/>
            <person name="French C."/>
            <person name="Gujja S."/>
            <person name="Hansen K."/>
            <person name="Keifenheim D."/>
            <person name="Levin J.Z."/>
            <person name="Mosher R.A."/>
            <person name="Mueller C.A."/>
            <person name="Pfiffner J."/>
            <person name="Priest M."/>
            <person name="Russ C."/>
            <person name="Smialowska A."/>
            <person name="Swoboda P."/>
            <person name="Sykes S.M."/>
            <person name="Vaughn M."/>
            <person name="Vengrova S."/>
            <person name="Yoder R."/>
            <person name="Zeng Q."/>
            <person name="Allshire R."/>
            <person name="Baulcombe D."/>
            <person name="Birren B.W."/>
            <person name="Brown W."/>
            <person name="Ekwall K."/>
            <person name="Kellis M."/>
            <person name="Leatherwood J."/>
            <person name="Levin H."/>
            <person name="Margalit H."/>
            <person name="Martienssen R."/>
            <person name="Nieduszynski C.A."/>
            <person name="Spatafora J.W."/>
            <person name="Friedman N."/>
            <person name="Dalgaard J.Z."/>
            <person name="Baumann P."/>
            <person name="Niki H."/>
            <person name="Regev A."/>
            <person name="Nusbaum C."/>
        </authorList>
    </citation>
    <scope>NUCLEOTIDE SEQUENCE [LARGE SCALE GENOMIC DNA]</scope>
    <source>
        <strain evidence="21">yFS286</strain>
    </source>
</reference>
<feature type="region of interest" description="Disordered" evidence="16">
    <location>
        <begin position="441"/>
        <end position="642"/>
    </location>
</feature>
<dbReference type="GO" id="GO:0031011">
    <property type="term" value="C:Ino80 complex"/>
    <property type="evidence" value="ECO:0007669"/>
    <property type="project" value="UniProtKB-UniRule"/>
</dbReference>
<feature type="domain" description="Helicase C-terminal" evidence="18">
    <location>
        <begin position="1453"/>
        <end position="1611"/>
    </location>
</feature>
<dbReference type="OMA" id="CKLKEYQ"/>
<dbReference type="eggNOG" id="KOG0388">
    <property type="taxonomic scope" value="Eukaryota"/>
</dbReference>
<keyword evidence="9 15" id="KW-0238">DNA-binding</keyword>
<evidence type="ECO:0000256" key="13">
    <source>
        <dbReference type="ARBA" id="ARBA00023242"/>
    </source>
</evidence>
<comment type="subcellular location">
    <subcellularLocation>
        <location evidence="1 15">Nucleus</location>
    </subcellularLocation>
</comment>
<dbReference type="Gene3D" id="3.40.50.300">
    <property type="entry name" value="P-loop containing nucleotide triphosphate hydrolases"/>
    <property type="match status" value="1"/>
</dbReference>
<keyword evidence="10" id="KW-0010">Activator</keyword>
<dbReference type="InterPro" id="IPR031047">
    <property type="entry name" value="DEXQc_INO80"/>
</dbReference>
<feature type="region of interest" description="Disordered" evidence="16">
    <location>
        <begin position="173"/>
        <end position="219"/>
    </location>
</feature>
<evidence type="ECO:0000256" key="16">
    <source>
        <dbReference type="SAM" id="MobiDB-lite"/>
    </source>
</evidence>
<evidence type="ECO:0000256" key="2">
    <source>
        <dbReference type="ARBA" id="ARBA00007025"/>
    </source>
</evidence>
<protein>
    <recommendedName>
        <fullName evidence="3 15">Chromatin-remodeling ATPase INO80</fullName>
        <ecNumber evidence="15">3.6.4.-</ecNumber>
    </recommendedName>
</protein>
<dbReference type="SUPFAM" id="SSF52540">
    <property type="entry name" value="P-loop containing nucleoside triphosphate hydrolases"/>
    <property type="match status" value="2"/>
</dbReference>
<keyword evidence="8" id="KW-0805">Transcription regulation</keyword>
<keyword evidence="12 15" id="KW-0234">DNA repair</keyword>
<keyword evidence="20" id="KW-0347">Helicase</keyword>
<dbReference type="EMBL" id="KE503206">
    <property type="protein sequence ID" value="EPX75328.1"/>
    <property type="molecule type" value="Genomic_DNA"/>
</dbReference>
<dbReference type="GO" id="GO:0016887">
    <property type="term" value="F:ATP hydrolysis activity"/>
    <property type="evidence" value="ECO:0007669"/>
    <property type="project" value="EnsemblFungi"/>
</dbReference>
<keyword evidence="21" id="KW-1185">Reference proteome</keyword>
<feature type="region of interest" description="Disordered" evidence="16">
    <location>
        <begin position="1"/>
        <end position="26"/>
    </location>
</feature>
<dbReference type="InterPro" id="IPR038718">
    <property type="entry name" value="SNF2-like_sf"/>
</dbReference>
<feature type="domain" description="Helicase ATP-binding" evidence="17">
    <location>
        <begin position="875"/>
        <end position="1047"/>
    </location>
</feature>
<evidence type="ECO:0000256" key="4">
    <source>
        <dbReference type="ARBA" id="ARBA00022741"/>
    </source>
</evidence>
<comment type="domain">
    <text evidence="15">The DBINO region is involved in binding to DNA.</text>
</comment>
<evidence type="ECO:0000256" key="6">
    <source>
        <dbReference type="ARBA" id="ARBA00022801"/>
    </source>
</evidence>
<dbReference type="OrthoDB" id="372624at2759"/>
<feature type="compositionally biased region" description="Polar residues" evidence="16">
    <location>
        <begin position="286"/>
        <end position="299"/>
    </location>
</feature>
<comment type="catalytic activity">
    <reaction evidence="14 15">
        <text>ATP + H2O = ADP + phosphate + H(+)</text>
        <dbReference type="Rhea" id="RHEA:13065"/>
        <dbReference type="ChEBI" id="CHEBI:15377"/>
        <dbReference type="ChEBI" id="CHEBI:15378"/>
        <dbReference type="ChEBI" id="CHEBI:30616"/>
        <dbReference type="ChEBI" id="CHEBI:43474"/>
        <dbReference type="ChEBI" id="CHEBI:456216"/>
    </reaction>
</comment>
<dbReference type="GO" id="GO:0042393">
    <property type="term" value="F:histone binding"/>
    <property type="evidence" value="ECO:0007669"/>
    <property type="project" value="TreeGrafter"/>
</dbReference>
<evidence type="ECO:0000256" key="7">
    <source>
        <dbReference type="ARBA" id="ARBA00022840"/>
    </source>
</evidence>
<dbReference type="Proteomes" id="UP000016088">
    <property type="component" value="Unassembled WGS sequence"/>
</dbReference>
<dbReference type="InterPro" id="IPR020838">
    <property type="entry name" value="DBINO"/>
</dbReference>
<dbReference type="SMART" id="SM00487">
    <property type="entry name" value="DEXDc"/>
    <property type="match status" value="1"/>
</dbReference>
<keyword evidence="4" id="KW-0547">Nucleotide-binding</keyword>
<evidence type="ECO:0000256" key="14">
    <source>
        <dbReference type="ARBA" id="ARBA00049360"/>
    </source>
</evidence>